<keyword evidence="2" id="KW-1133">Transmembrane helix</keyword>
<feature type="transmembrane region" description="Helical" evidence="2">
    <location>
        <begin position="166"/>
        <end position="187"/>
    </location>
</feature>
<evidence type="ECO:0000256" key="2">
    <source>
        <dbReference type="SAM" id="Phobius"/>
    </source>
</evidence>
<keyword evidence="2" id="KW-0812">Transmembrane</keyword>
<comment type="caution">
    <text evidence="3">The sequence shown here is derived from an EMBL/GenBank/DDBJ whole genome shotgun (WGS) entry which is preliminary data.</text>
</comment>
<gene>
    <name evidence="3" type="ORF">HMN09_00822300</name>
</gene>
<keyword evidence="2" id="KW-0472">Membrane</keyword>
<reference evidence="3" key="1">
    <citation type="submission" date="2020-05" db="EMBL/GenBank/DDBJ databases">
        <title>Mycena genomes resolve the evolution of fungal bioluminescence.</title>
        <authorList>
            <person name="Tsai I.J."/>
        </authorList>
    </citation>
    <scope>NUCLEOTIDE SEQUENCE</scope>
    <source>
        <strain evidence="3">110903Hualien_Pintung</strain>
    </source>
</reference>
<feature type="transmembrane region" description="Helical" evidence="2">
    <location>
        <begin position="44"/>
        <end position="76"/>
    </location>
</feature>
<dbReference type="AlphaFoldDB" id="A0A8H6STQ9"/>
<sequence>MSSVSLSKTLGAILIGTYVNSCLYVLALFPFAQVISRRRPHADSAWLLVAVAAFFTLDTLATVAGDALVFLSMIAFASNGNYLPLQSLLLPILFILSAVSALMTRLFLGLRYWKITEKALPTIVLGLTLLATVAGTVLLAITLFQTRSFFADIDNAAALQQGAQKLKIPATFFLATSLACDIATAAASPRARATREPFTRICTTVVKSNVFGVLFSIGALIAFVLDMETSTLWLVLGLSIGRIHTHATLRLLNSRRLDPRRQLPHKVEITNFPFMPDSTGSLPGSATFKSSSHSRVPTGLFTLNTSLADDTESVYSTESMSYMSTTGHHDFKRDPESVLQVPSASRTPSPGARGGHDSISPPVLIEDPTPANLNAGIELLREKKEMEKGLRAAVARR</sequence>
<dbReference type="EMBL" id="JACAZE010000010">
    <property type="protein sequence ID" value="KAF7305683.1"/>
    <property type="molecule type" value="Genomic_DNA"/>
</dbReference>
<accession>A0A8H6STQ9</accession>
<feature type="transmembrane region" description="Helical" evidence="2">
    <location>
        <begin position="12"/>
        <end position="32"/>
    </location>
</feature>
<evidence type="ECO:0000256" key="1">
    <source>
        <dbReference type="SAM" id="MobiDB-lite"/>
    </source>
</evidence>
<keyword evidence="4" id="KW-1185">Reference proteome</keyword>
<evidence type="ECO:0000313" key="4">
    <source>
        <dbReference type="Proteomes" id="UP000613580"/>
    </source>
</evidence>
<dbReference type="OrthoDB" id="3203775at2759"/>
<proteinExistence type="predicted"/>
<name>A0A8H6STQ9_MYCCL</name>
<feature type="transmembrane region" description="Helical" evidence="2">
    <location>
        <begin position="120"/>
        <end position="146"/>
    </location>
</feature>
<organism evidence="3 4">
    <name type="scientific">Mycena chlorophos</name>
    <name type="common">Agaric fungus</name>
    <name type="synonym">Agaricus chlorophos</name>
    <dbReference type="NCBI Taxonomy" id="658473"/>
    <lineage>
        <taxon>Eukaryota</taxon>
        <taxon>Fungi</taxon>
        <taxon>Dikarya</taxon>
        <taxon>Basidiomycota</taxon>
        <taxon>Agaricomycotina</taxon>
        <taxon>Agaricomycetes</taxon>
        <taxon>Agaricomycetidae</taxon>
        <taxon>Agaricales</taxon>
        <taxon>Marasmiineae</taxon>
        <taxon>Mycenaceae</taxon>
        <taxon>Mycena</taxon>
    </lineage>
</organism>
<dbReference type="Proteomes" id="UP000613580">
    <property type="component" value="Unassembled WGS sequence"/>
</dbReference>
<feature type="transmembrane region" description="Helical" evidence="2">
    <location>
        <begin position="88"/>
        <end position="108"/>
    </location>
</feature>
<feature type="region of interest" description="Disordered" evidence="1">
    <location>
        <begin position="324"/>
        <end position="370"/>
    </location>
</feature>
<evidence type="ECO:0000313" key="3">
    <source>
        <dbReference type="EMBL" id="KAF7305683.1"/>
    </source>
</evidence>
<feature type="transmembrane region" description="Helical" evidence="2">
    <location>
        <begin position="208"/>
        <end position="225"/>
    </location>
</feature>
<feature type="compositionally biased region" description="Basic and acidic residues" evidence="1">
    <location>
        <begin position="327"/>
        <end position="336"/>
    </location>
</feature>
<protein>
    <submittedName>
        <fullName evidence="3">Uncharacterized protein</fullName>
    </submittedName>
</protein>